<protein>
    <recommendedName>
        <fullName evidence="2">HVO-0234-like beta-propeller domain-containing protein</fullName>
    </recommendedName>
</protein>
<comment type="caution">
    <text evidence="3">The sequence shown here is derived from an EMBL/GenBank/DDBJ whole genome shotgun (WGS) entry which is preliminary data.</text>
</comment>
<gene>
    <name evidence="3" type="ORF">AUR64_02860</name>
</gene>
<evidence type="ECO:0000256" key="1">
    <source>
        <dbReference type="SAM" id="MobiDB-lite"/>
    </source>
</evidence>
<feature type="region of interest" description="Disordered" evidence="1">
    <location>
        <begin position="101"/>
        <end position="125"/>
    </location>
</feature>
<organism evidence="3 4">
    <name type="scientific">Haloprofundus marisrubri</name>
    <dbReference type="NCBI Taxonomy" id="1514971"/>
    <lineage>
        <taxon>Archaea</taxon>
        <taxon>Methanobacteriati</taxon>
        <taxon>Methanobacteriota</taxon>
        <taxon>Stenosarchaea group</taxon>
        <taxon>Halobacteria</taxon>
        <taxon>Halobacteriales</taxon>
        <taxon>Haloferacaceae</taxon>
        <taxon>Haloprofundus</taxon>
    </lineage>
</organism>
<evidence type="ECO:0000313" key="4">
    <source>
        <dbReference type="Proteomes" id="UP000054387"/>
    </source>
</evidence>
<dbReference type="InterPro" id="IPR056505">
    <property type="entry name" value="Beta-prop_HVO_0234"/>
</dbReference>
<accession>A0A0W1R366</accession>
<dbReference type="SUPFAM" id="SSF50998">
    <property type="entry name" value="Quinoprotein alcohol dehydrogenase-like"/>
    <property type="match status" value="1"/>
</dbReference>
<feature type="domain" description="HVO-0234-like beta-propeller" evidence="2">
    <location>
        <begin position="126"/>
        <end position="301"/>
    </location>
</feature>
<evidence type="ECO:0000313" key="3">
    <source>
        <dbReference type="EMBL" id="KTG07649.1"/>
    </source>
</evidence>
<reference evidence="3 4" key="1">
    <citation type="submission" date="2015-12" db="EMBL/GenBank/DDBJ databases">
        <title>Haloprofundus marisrubri gen. nov., sp. nov., an extremely halophilic archaeon isolated from the Discovery deep brine-seawater interface in the Red Sea.</title>
        <authorList>
            <person name="Zhang G."/>
            <person name="Stingl U."/>
            <person name="Rashid M."/>
        </authorList>
    </citation>
    <scope>NUCLEOTIDE SEQUENCE [LARGE SCALE GENOMIC DNA]</scope>
    <source>
        <strain evidence="3 4">SB9</strain>
    </source>
</reference>
<dbReference type="Proteomes" id="UP000054387">
    <property type="component" value="Unassembled WGS sequence"/>
</dbReference>
<dbReference type="EMBL" id="LOPU01000041">
    <property type="protein sequence ID" value="KTG07649.1"/>
    <property type="molecule type" value="Genomic_DNA"/>
</dbReference>
<dbReference type="STRING" id="1514971.AUR64_02860"/>
<proteinExistence type="predicted"/>
<dbReference type="Pfam" id="PF23366">
    <property type="entry name" value="Beta-prop_HVO_0234"/>
    <property type="match status" value="1"/>
</dbReference>
<name>A0A0W1R366_9EURY</name>
<dbReference type="AlphaFoldDB" id="A0A0W1R366"/>
<dbReference type="InterPro" id="IPR011047">
    <property type="entry name" value="Quinoprotein_ADH-like_sf"/>
</dbReference>
<keyword evidence="4" id="KW-1185">Reference proteome</keyword>
<feature type="compositionally biased region" description="Gly residues" evidence="1">
    <location>
        <begin position="102"/>
        <end position="125"/>
    </location>
</feature>
<evidence type="ECO:0000259" key="2">
    <source>
        <dbReference type="Pfam" id="PF23366"/>
    </source>
</evidence>
<sequence length="304" mass="31092">MAESPVEKTLTGVVQTSVGPFAVGTGGKVLRRRTDGSWTIVVPQGPATKRNKLTDVDVTDDGKRIWFAGSSGALGMYNTETGEKHDYSAPGGKTSTWEAIAVGGGGDGSDGGSDGSEGGSGGGGEHLLIANGSGEVLSATIDDDGCPSFGEVVKPGSGSTIPALALGGDAAYAIDTSGNVFERTDGEWADIGIRNAQVNFHDIYASERTLLVSGGGGLVYRYDRPCTNWTPIAVGKSALFAIDFEGDRAVAVGGGGVIHQRRRDDGWTQLSSPVESKLRSVALGDVDVAVGNSGTIVERAGGDR</sequence>